<evidence type="ECO:0000313" key="3">
    <source>
        <dbReference type="Proteomes" id="UP000005408"/>
    </source>
</evidence>
<keyword evidence="3" id="KW-1185">Reference proteome</keyword>
<reference evidence="2" key="1">
    <citation type="submission" date="2022-08" db="UniProtKB">
        <authorList>
            <consortium name="EnsemblMetazoa"/>
        </authorList>
    </citation>
    <scope>IDENTIFICATION</scope>
    <source>
        <strain evidence="2">05x7-T-G4-1.051#20</strain>
    </source>
</reference>
<feature type="signal peptide" evidence="1">
    <location>
        <begin position="1"/>
        <end position="22"/>
    </location>
</feature>
<evidence type="ECO:0000313" key="2">
    <source>
        <dbReference type="EnsemblMetazoa" id="G9269.1:cds"/>
    </source>
</evidence>
<dbReference type="Proteomes" id="UP000005408">
    <property type="component" value="Unassembled WGS sequence"/>
</dbReference>
<organism evidence="2 3">
    <name type="scientific">Magallana gigas</name>
    <name type="common">Pacific oyster</name>
    <name type="synonym">Crassostrea gigas</name>
    <dbReference type="NCBI Taxonomy" id="29159"/>
    <lineage>
        <taxon>Eukaryota</taxon>
        <taxon>Metazoa</taxon>
        <taxon>Spiralia</taxon>
        <taxon>Lophotrochozoa</taxon>
        <taxon>Mollusca</taxon>
        <taxon>Bivalvia</taxon>
        <taxon>Autobranchia</taxon>
        <taxon>Pteriomorphia</taxon>
        <taxon>Ostreida</taxon>
        <taxon>Ostreoidea</taxon>
        <taxon>Ostreidae</taxon>
        <taxon>Magallana</taxon>
    </lineage>
</organism>
<protein>
    <submittedName>
        <fullName evidence="2">Uncharacterized protein</fullName>
    </submittedName>
</protein>
<sequence length="141" mass="15951">MYQRKSNTLLIVLKLVTQLDLALEEGFVAVQLEVEQEDDLYEVLQEVVSLLYLIGRVVRKICQDQAECVLVTPVWPTQPWFNRVLEVLVDHPVILPVTDNLLTLPGTDVQHPLKDSLVLMAYRVSGCSSKNEELLAKQPPS</sequence>
<evidence type="ECO:0000256" key="1">
    <source>
        <dbReference type="SAM" id="SignalP"/>
    </source>
</evidence>
<accession>A0A8W8NYG8</accession>
<feature type="chain" id="PRO_5036468163" evidence="1">
    <location>
        <begin position="23"/>
        <end position="141"/>
    </location>
</feature>
<dbReference type="AlphaFoldDB" id="A0A8W8NYG8"/>
<name>A0A8W8NYG8_MAGGI</name>
<proteinExistence type="predicted"/>
<dbReference type="EnsemblMetazoa" id="G9269.1">
    <property type="protein sequence ID" value="G9269.1:cds"/>
    <property type="gene ID" value="G9269"/>
</dbReference>
<keyword evidence="1" id="KW-0732">Signal</keyword>